<dbReference type="GO" id="GO:0003677">
    <property type="term" value="F:DNA binding"/>
    <property type="evidence" value="ECO:0007669"/>
    <property type="project" value="InterPro"/>
</dbReference>
<dbReference type="OrthoDB" id="3196747at2"/>
<keyword evidence="2" id="KW-1185">Reference proteome</keyword>
<dbReference type="PANTHER" id="PTHR33988">
    <property type="entry name" value="ENDORIBONUCLEASE MAZF-RELATED"/>
    <property type="match status" value="1"/>
</dbReference>
<organism evidence="1 2">
    <name type="scientific">Niveispirillum lacus</name>
    <dbReference type="NCBI Taxonomy" id="1981099"/>
    <lineage>
        <taxon>Bacteria</taxon>
        <taxon>Pseudomonadati</taxon>
        <taxon>Pseudomonadota</taxon>
        <taxon>Alphaproteobacteria</taxon>
        <taxon>Rhodospirillales</taxon>
        <taxon>Azospirillaceae</taxon>
        <taxon>Niveispirillum</taxon>
    </lineage>
</organism>
<comment type="caution">
    <text evidence="1">The sequence shown here is derived from an EMBL/GenBank/DDBJ whole genome shotgun (WGS) entry which is preliminary data.</text>
</comment>
<dbReference type="Pfam" id="PF02452">
    <property type="entry name" value="PemK_toxin"/>
    <property type="match status" value="1"/>
</dbReference>
<dbReference type="InterPro" id="IPR003477">
    <property type="entry name" value="PemK-like"/>
</dbReference>
<evidence type="ECO:0000313" key="1">
    <source>
        <dbReference type="EMBL" id="OYQ33412.1"/>
    </source>
</evidence>
<dbReference type="GO" id="GO:0004521">
    <property type="term" value="F:RNA endonuclease activity"/>
    <property type="evidence" value="ECO:0007669"/>
    <property type="project" value="TreeGrafter"/>
</dbReference>
<dbReference type="SUPFAM" id="SSF50118">
    <property type="entry name" value="Cell growth inhibitor/plasmid maintenance toxic component"/>
    <property type="match status" value="1"/>
</dbReference>
<dbReference type="InterPro" id="IPR011067">
    <property type="entry name" value="Plasmid_toxin/cell-grow_inhib"/>
</dbReference>
<dbReference type="AlphaFoldDB" id="A0A255YW31"/>
<dbReference type="RefSeq" id="WP_094456856.1">
    <property type="nucleotide sequence ID" value="NZ_NOXU01000030.1"/>
</dbReference>
<evidence type="ECO:0000313" key="2">
    <source>
        <dbReference type="Proteomes" id="UP000216998"/>
    </source>
</evidence>
<dbReference type="EMBL" id="NOXU01000030">
    <property type="protein sequence ID" value="OYQ33412.1"/>
    <property type="molecule type" value="Genomic_DNA"/>
</dbReference>
<dbReference type="GO" id="GO:0006402">
    <property type="term" value="P:mRNA catabolic process"/>
    <property type="evidence" value="ECO:0007669"/>
    <property type="project" value="TreeGrafter"/>
</dbReference>
<gene>
    <name evidence="1" type="ORF">CHU95_13440</name>
</gene>
<protein>
    <submittedName>
        <fullName evidence="1">Growth inhibitor PemK</fullName>
    </submittedName>
</protein>
<name>A0A255YW31_9PROT</name>
<dbReference type="GO" id="GO:0016075">
    <property type="term" value="P:rRNA catabolic process"/>
    <property type="evidence" value="ECO:0007669"/>
    <property type="project" value="TreeGrafter"/>
</dbReference>
<proteinExistence type="predicted"/>
<dbReference type="Proteomes" id="UP000216998">
    <property type="component" value="Unassembled WGS sequence"/>
</dbReference>
<dbReference type="Gene3D" id="2.30.30.110">
    <property type="match status" value="1"/>
</dbReference>
<reference evidence="1 2" key="1">
    <citation type="submission" date="2017-07" db="EMBL/GenBank/DDBJ databases">
        <title>Niveispirillum cyanobacteriorum sp. nov., isolated from cyanobacterial aggregates in a eutrophic lake.</title>
        <authorList>
            <person name="Cai H."/>
        </authorList>
    </citation>
    <scope>NUCLEOTIDE SEQUENCE [LARGE SCALE GENOMIC DNA]</scope>
    <source>
        <strain evidence="2">TH1-14</strain>
    </source>
</reference>
<sequence length="108" mass="11947">MRRGDIVTVVIPGDYGKPRPALIIQSDLFSEHPSITILPITSDRRDGAPLFRLNVEPDASNGLRLPCQIMVDKAQTVRREKIGDRIGRLTDDQMVAVNQTLALWVGLG</sequence>
<accession>A0A255YW31</accession>